<dbReference type="EMBL" id="FNBK01000004">
    <property type="protein sequence ID" value="SDF18058.1"/>
    <property type="molecule type" value="Genomic_DNA"/>
</dbReference>
<reference evidence="5" key="1">
    <citation type="submission" date="2016-10" db="EMBL/GenBank/DDBJ databases">
        <authorList>
            <person name="Varghese N."/>
            <person name="Submissions S."/>
        </authorList>
    </citation>
    <scope>NUCLEOTIDE SEQUENCE [LARGE SCALE GENOMIC DNA]</scope>
    <source>
        <strain evidence="5">IBRC-M 10760</strain>
    </source>
</reference>
<feature type="transmembrane region" description="Helical" evidence="2">
    <location>
        <begin position="104"/>
        <end position="126"/>
    </location>
</feature>
<organism evidence="4 5">
    <name type="scientific">Halorientalis regularis</name>
    <dbReference type="NCBI Taxonomy" id="660518"/>
    <lineage>
        <taxon>Archaea</taxon>
        <taxon>Methanobacteriati</taxon>
        <taxon>Methanobacteriota</taxon>
        <taxon>Stenosarchaea group</taxon>
        <taxon>Halobacteria</taxon>
        <taxon>Halobacteriales</taxon>
        <taxon>Haloarculaceae</taxon>
        <taxon>Halorientalis</taxon>
    </lineage>
</organism>
<dbReference type="Pfam" id="PF02517">
    <property type="entry name" value="Rce1-like"/>
    <property type="match status" value="1"/>
</dbReference>
<feature type="transmembrane region" description="Helical" evidence="2">
    <location>
        <begin position="188"/>
        <end position="205"/>
    </location>
</feature>
<dbReference type="AlphaFoldDB" id="A0A1G7IZK7"/>
<keyword evidence="2" id="KW-0812">Transmembrane</keyword>
<keyword evidence="4" id="KW-0645">Protease</keyword>
<name>A0A1G7IZK7_9EURY</name>
<accession>A0A1G7IZK7</accession>
<evidence type="ECO:0000256" key="1">
    <source>
        <dbReference type="SAM" id="MobiDB-lite"/>
    </source>
</evidence>
<sequence length="300" mass="30365">MAQWAAFVGLTGVVCTLLLALARLSQQVVRGDDADGTGPGDAPSSVPDRRRSDEIPRFVPPASDDTHAAERPLRADGELAATRTPHGHGPHADSTAGDLSTGTLLANVALTQGLFGGLLLAGAWYFGIPASAFGVTDAGLSTGLPALAVGVALGVTLYAANEIGAVSADAVGVEHDERLRSLLAPDSTGGWLVLLLVVLPIIAGVEEFIFRAAVIGATTAGFGTSVWALAVVSSLAFALGHGAQGRAGVVVTGSLGFVLAAAFVLTGSFLVVFVAHYLVNALEFVVHELLGVEWVGDAAG</sequence>
<dbReference type="STRING" id="660518.SAMN05216218_104146"/>
<evidence type="ECO:0000256" key="2">
    <source>
        <dbReference type="SAM" id="Phobius"/>
    </source>
</evidence>
<evidence type="ECO:0000313" key="5">
    <source>
        <dbReference type="Proteomes" id="UP000199076"/>
    </source>
</evidence>
<dbReference type="GO" id="GO:0004175">
    <property type="term" value="F:endopeptidase activity"/>
    <property type="evidence" value="ECO:0007669"/>
    <property type="project" value="UniProtKB-ARBA"/>
</dbReference>
<evidence type="ECO:0000313" key="4">
    <source>
        <dbReference type="EMBL" id="SDF18058.1"/>
    </source>
</evidence>
<protein>
    <submittedName>
        <fullName evidence="4">Membrane protease YdiL, CAAX protease family</fullName>
    </submittedName>
</protein>
<feature type="transmembrane region" description="Helical" evidence="2">
    <location>
        <begin position="138"/>
        <end position="160"/>
    </location>
</feature>
<feature type="transmembrane region" description="Helical" evidence="2">
    <location>
        <begin position="212"/>
        <end position="237"/>
    </location>
</feature>
<keyword evidence="2" id="KW-1133">Transmembrane helix</keyword>
<dbReference type="OrthoDB" id="214851at2157"/>
<dbReference type="Proteomes" id="UP000199076">
    <property type="component" value="Unassembled WGS sequence"/>
</dbReference>
<dbReference type="InterPro" id="IPR003675">
    <property type="entry name" value="Rce1/LyrA-like_dom"/>
</dbReference>
<evidence type="ECO:0000259" key="3">
    <source>
        <dbReference type="Pfam" id="PF02517"/>
    </source>
</evidence>
<dbReference type="RefSeq" id="WP_092689709.1">
    <property type="nucleotide sequence ID" value="NZ_FNBK01000004.1"/>
</dbReference>
<feature type="compositionally biased region" description="Basic and acidic residues" evidence="1">
    <location>
        <begin position="47"/>
        <end position="56"/>
    </location>
</feature>
<feature type="region of interest" description="Disordered" evidence="1">
    <location>
        <begin position="29"/>
        <end position="71"/>
    </location>
</feature>
<keyword evidence="5" id="KW-1185">Reference proteome</keyword>
<dbReference type="GO" id="GO:0080120">
    <property type="term" value="P:CAAX-box protein maturation"/>
    <property type="evidence" value="ECO:0007669"/>
    <property type="project" value="UniProtKB-ARBA"/>
</dbReference>
<feature type="transmembrane region" description="Helical" evidence="2">
    <location>
        <begin position="257"/>
        <end position="279"/>
    </location>
</feature>
<proteinExistence type="predicted"/>
<keyword evidence="2" id="KW-0472">Membrane</keyword>
<dbReference type="GO" id="GO:0006508">
    <property type="term" value="P:proteolysis"/>
    <property type="evidence" value="ECO:0007669"/>
    <property type="project" value="UniProtKB-KW"/>
</dbReference>
<feature type="domain" description="CAAX prenyl protease 2/Lysostaphin resistance protein A-like" evidence="3">
    <location>
        <begin position="191"/>
        <end position="282"/>
    </location>
</feature>
<gene>
    <name evidence="4" type="ORF">SAMN05216218_104146</name>
</gene>
<keyword evidence="4" id="KW-0378">Hydrolase</keyword>